<proteinExistence type="predicted"/>
<gene>
    <name evidence="1" type="ORF">B0I21_101330</name>
</gene>
<dbReference type="EMBL" id="SNZV01000001">
    <property type="protein sequence ID" value="TDS17464.1"/>
    <property type="molecule type" value="Genomic_DNA"/>
</dbReference>
<protein>
    <recommendedName>
        <fullName evidence="3">Lipoprotein SmpA/OmlA domain-containing protein</fullName>
    </recommendedName>
</protein>
<accession>A0A4R7DC20</accession>
<dbReference type="AlphaFoldDB" id="A0A4R7DC20"/>
<dbReference type="OrthoDB" id="710726at2"/>
<sequence length="125" mass="13907">MYKILLSGLLILSTVACKYPRYAADASAEKSNLTVGIVKSKIIERETTQEEIIKLFGSPNLISKNKANREVWSYNKMAVENRSGSTTFFAGRRASQSTSSTTFDLIITFDKDDIVSNYSVVSTTY</sequence>
<evidence type="ECO:0008006" key="3">
    <source>
        <dbReference type="Google" id="ProtNLM"/>
    </source>
</evidence>
<dbReference type="PROSITE" id="PS51257">
    <property type="entry name" value="PROKAR_LIPOPROTEIN"/>
    <property type="match status" value="1"/>
</dbReference>
<name>A0A4R7DC20_9SPHI</name>
<evidence type="ECO:0000313" key="2">
    <source>
        <dbReference type="Proteomes" id="UP000294752"/>
    </source>
</evidence>
<organism evidence="1 2">
    <name type="scientific">Sphingobacterium paludis</name>
    <dbReference type="NCBI Taxonomy" id="1476465"/>
    <lineage>
        <taxon>Bacteria</taxon>
        <taxon>Pseudomonadati</taxon>
        <taxon>Bacteroidota</taxon>
        <taxon>Sphingobacteriia</taxon>
        <taxon>Sphingobacteriales</taxon>
        <taxon>Sphingobacteriaceae</taxon>
        <taxon>Sphingobacterium</taxon>
    </lineage>
</organism>
<dbReference type="RefSeq" id="WP_133638575.1">
    <property type="nucleotide sequence ID" value="NZ_SNZV01000001.1"/>
</dbReference>
<reference evidence="1 2" key="1">
    <citation type="submission" date="2019-03" db="EMBL/GenBank/DDBJ databases">
        <title>Genomic Encyclopedia of Type Strains, Phase III (KMG-III): the genomes of soil and plant-associated and newly described type strains.</title>
        <authorList>
            <person name="Whitman W."/>
        </authorList>
    </citation>
    <scope>NUCLEOTIDE SEQUENCE [LARGE SCALE GENOMIC DNA]</scope>
    <source>
        <strain evidence="1 2">CGMCC 1.12801</strain>
    </source>
</reference>
<keyword evidence="2" id="KW-1185">Reference proteome</keyword>
<evidence type="ECO:0000313" key="1">
    <source>
        <dbReference type="EMBL" id="TDS17464.1"/>
    </source>
</evidence>
<comment type="caution">
    <text evidence="1">The sequence shown here is derived from an EMBL/GenBank/DDBJ whole genome shotgun (WGS) entry which is preliminary data.</text>
</comment>
<dbReference type="Proteomes" id="UP000294752">
    <property type="component" value="Unassembled WGS sequence"/>
</dbReference>